<dbReference type="Gene3D" id="3.40.50.410">
    <property type="entry name" value="von Willebrand factor, type A domain"/>
    <property type="match status" value="1"/>
</dbReference>
<protein>
    <submittedName>
        <fullName evidence="1">Type IV pilin biogenesis protein, putative</fullName>
    </submittedName>
</protein>
<sequence length="1367" mass="148198">MRLLGLAILALGLLARPGETEAKLDPFYIVHGKSFGQVPPRVLFVLDNSGSMAMDDTYLPNATYPNTKCWWDNCENENAGFLQSRIHAARKVIQLLIEDNAGAAEFGLMTFGTALPPTKASEVPDPCVDEDTDEDKRFTWIENVNQPYSTQWKPASNAFGGQGFWLLCGDNRPFPYLRHDDLGGFSMPNDSDAELPDQPLYVTESNLGAYMDPANYTRKVQFFPRFLGRRANLNCSDPNQEAIALGSFGDWGNNDGDKQAEVCGHDFYYWPYVDGNPGYSFYDGQSVDDFEHQECDDNGNCKDEDDGIHRLGVTRRDQWVGASLYAPFYSDEVINNPAIDAADKGPLTEADANVMLMGAVDEMYAGGADVTGGTPMAVAMGVTEYLIKTDNQGKITGPKPALTMSNAPFAHPTIASYLAFMRVHDQSAMCAPLSMIVVTDGQPDPWWKQGGAKLYERMRSIRRILGVKTYFVAFSDGVASDPLKFERVHEMACAASGADSIPTPCDGGNELFNWDTCRNPEDPANDCAYLASDHEELETVLAGIINTILDTDIPGGTPTVASDFQLADPNDPNSNNVAAQTTIESWTESESWAGHVARQGCTDEDPDNPGQLADYCENVATLPLDTLEQETYGPCALGRVWDAGVCLEQTTWSERKLYTHGFANEKIKIMDAGSVTPEFEALIMALNDDGKIEPALTSGDESVEIQAMAEYLHGKDMVGDWKLPALANSAPVLIRRVAQQDSNFLPSVGIADPHCAGRRNAQGDDVPSSLKAFSAQAWELAGGGSDYYEYTEAVLVGDDFGILHAFHYNSGNEIFGFVPMELLNNARVLSVNGVENFGQPDALDEHVFGLAATVNTAIIYDETASKWRHAAVFGLGPGGSQIVAMDVSHMGRPDDPFEILWTTSTASIHEDYEDTLGETWSRPAVTYAVPNDEMSVEPKAYLVFGSGYREGAGEDERGRTMWMVDAATGETLVSKALIPLPAEGTTYDALDDVTAVTDIAVGSHCLSRYWGEMQEAYITDPAGRLFRWDVGAESTNVSSFPHAADSGGTWPVNNEGFAVATEAFRFPACQGTSDFSCSIAAIGPNGNKGDVFTFPPAVAANNRIDDIDDPGTLLPMSDRDQFLIAMVSGSPNDDSIDGGDGSNDFHSSLYLLADDHRADGAAGFAIPNNGVTTLPGASPSFMRLPLSTIERTRTIVYPNGDEETETRVFSKAARPLRAPMIRVTGVLDGDEQLDVEVYYVTYTIYEPGEASCDERWYDEDNDEWLRDPGATYEITFRLVVEGDNSFDFTSGYALPSDYGDGFGASAALSAAVVEQVLCEGDNCGPKLNAPSTSPCDPNVDPPAIGAVQSVKTGMGMLDGFSPLEIPL</sequence>
<dbReference type="Proteomes" id="UP000005801">
    <property type="component" value="Unassembled WGS sequence"/>
</dbReference>
<dbReference type="EMBL" id="ABCS01000094">
    <property type="protein sequence ID" value="EDM75360.1"/>
    <property type="molecule type" value="Genomic_DNA"/>
</dbReference>
<evidence type="ECO:0000313" key="2">
    <source>
        <dbReference type="Proteomes" id="UP000005801"/>
    </source>
</evidence>
<gene>
    <name evidence="1" type="ORF">PPSIR1_15315</name>
</gene>
<comment type="caution">
    <text evidence="1">The sequence shown here is derived from an EMBL/GenBank/DDBJ whole genome shotgun (WGS) entry which is preliminary data.</text>
</comment>
<accession>A6GFI8</accession>
<evidence type="ECO:0000313" key="1">
    <source>
        <dbReference type="EMBL" id="EDM75360.1"/>
    </source>
</evidence>
<proteinExistence type="predicted"/>
<dbReference type="InterPro" id="IPR036465">
    <property type="entry name" value="vWFA_dom_sf"/>
</dbReference>
<dbReference type="eggNOG" id="COG3419">
    <property type="taxonomic scope" value="Bacteria"/>
</dbReference>
<keyword evidence="2" id="KW-1185">Reference proteome</keyword>
<name>A6GFI8_9BACT</name>
<organism evidence="1 2">
    <name type="scientific">Plesiocystis pacifica SIR-1</name>
    <dbReference type="NCBI Taxonomy" id="391625"/>
    <lineage>
        <taxon>Bacteria</taxon>
        <taxon>Pseudomonadati</taxon>
        <taxon>Myxococcota</taxon>
        <taxon>Polyangia</taxon>
        <taxon>Nannocystales</taxon>
        <taxon>Nannocystaceae</taxon>
        <taxon>Plesiocystis</taxon>
    </lineage>
</organism>
<reference evidence="1 2" key="1">
    <citation type="submission" date="2007-06" db="EMBL/GenBank/DDBJ databases">
        <authorList>
            <person name="Shimkets L."/>
            <person name="Ferriera S."/>
            <person name="Johnson J."/>
            <person name="Kravitz S."/>
            <person name="Beeson K."/>
            <person name="Sutton G."/>
            <person name="Rogers Y.-H."/>
            <person name="Friedman R."/>
            <person name="Frazier M."/>
            <person name="Venter J.C."/>
        </authorList>
    </citation>
    <scope>NUCLEOTIDE SEQUENCE [LARGE SCALE GENOMIC DNA]</scope>
    <source>
        <strain evidence="1 2">SIR-1</strain>
    </source>
</reference>
<dbReference type="STRING" id="391625.PPSIR1_15315"/>